<name>A0A2N9GRT5_FAGSY</name>
<dbReference type="EMBL" id="OIVN01002624">
    <property type="protein sequence ID" value="SPD05146.1"/>
    <property type="molecule type" value="Genomic_DNA"/>
</dbReference>
<protein>
    <submittedName>
        <fullName evidence="2">Uncharacterized protein</fullName>
    </submittedName>
</protein>
<accession>A0A2N9GRT5</accession>
<feature type="transmembrane region" description="Helical" evidence="1">
    <location>
        <begin position="49"/>
        <end position="70"/>
    </location>
</feature>
<organism evidence="2">
    <name type="scientific">Fagus sylvatica</name>
    <name type="common">Beechnut</name>
    <dbReference type="NCBI Taxonomy" id="28930"/>
    <lineage>
        <taxon>Eukaryota</taxon>
        <taxon>Viridiplantae</taxon>
        <taxon>Streptophyta</taxon>
        <taxon>Embryophyta</taxon>
        <taxon>Tracheophyta</taxon>
        <taxon>Spermatophyta</taxon>
        <taxon>Magnoliopsida</taxon>
        <taxon>eudicotyledons</taxon>
        <taxon>Gunneridae</taxon>
        <taxon>Pentapetalae</taxon>
        <taxon>rosids</taxon>
        <taxon>fabids</taxon>
        <taxon>Fagales</taxon>
        <taxon>Fagaceae</taxon>
        <taxon>Fagus</taxon>
    </lineage>
</organism>
<reference evidence="2" key="1">
    <citation type="submission" date="2018-02" db="EMBL/GenBank/DDBJ databases">
        <authorList>
            <person name="Cohen D.B."/>
            <person name="Kent A.D."/>
        </authorList>
    </citation>
    <scope>NUCLEOTIDE SEQUENCE</scope>
</reference>
<keyword evidence="1" id="KW-0472">Membrane</keyword>
<gene>
    <name evidence="2" type="ORF">FSB_LOCUS33028</name>
</gene>
<evidence type="ECO:0000256" key="1">
    <source>
        <dbReference type="SAM" id="Phobius"/>
    </source>
</evidence>
<keyword evidence="1" id="KW-0812">Transmembrane</keyword>
<evidence type="ECO:0000313" key="2">
    <source>
        <dbReference type="EMBL" id="SPD05146.1"/>
    </source>
</evidence>
<keyword evidence="1" id="KW-1133">Transmembrane helix</keyword>
<dbReference type="AlphaFoldDB" id="A0A2N9GRT5"/>
<proteinExistence type="predicted"/>
<sequence length="72" mass="7368">MRSGGGARWARSRASVQGFVRGGLSARAGGVARMVAARFYSGDVEVSGVLLWVFVGFGFGLGGFLVSGWVGG</sequence>